<dbReference type="InterPro" id="IPR045708">
    <property type="entry name" value="DUF6064"/>
</dbReference>
<dbReference type="EMBL" id="CP014143">
    <property type="protein sequence ID" value="AOS97715.1"/>
    <property type="molecule type" value="Genomic_DNA"/>
</dbReference>
<reference evidence="3" key="1">
    <citation type="submission" date="2016-01" db="EMBL/GenBank/DDBJ databases">
        <title>Complete genome sequence of Microbulbifer sp. CCB-MM1, a halophile isolated from Matang Mangrove Forest, Perak.</title>
        <authorList>
            <person name="Moh T.H."/>
            <person name="Dinesh B."/>
            <person name="Lau N.-S."/>
            <person name="Go F."/>
            <person name="Alexander Chong S.-C."/>
        </authorList>
    </citation>
    <scope>NUCLEOTIDE SEQUENCE [LARGE SCALE GENOMIC DNA]</scope>
    <source>
        <strain evidence="3">CCB-MM1</strain>
    </source>
</reference>
<dbReference type="RefSeq" id="WP_069947679.1">
    <property type="nucleotide sequence ID" value="NZ_CP014143.1"/>
</dbReference>
<sequence length="242" mass="26408">MSEWSTYSLQDFIPFSQEVYLRLLERLNESVWPLHLAMLALGLAALVFALKRRPRIACLFMAPAWIFAGLVFHLQRFAELNWAAHYFGWTFLAQAVILTLIGTTGIGTDRRESSDKLSSLVGVSIALLSLLGYPLIALLAGYSWRQAEVFGIHPDPTALATLGLGLIVLKGITLWIASIIPLLTTVLSALTLFVLELPWATPLLSLLALIPVALVWKSIASGKQVEGRSGKGDSNGGLPGDW</sequence>
<dbReference type="Pfam" id="PF19540">
    <property type="entry name" value="DUF6064"/>
    <property type="match status" value="1"/>
</dbReference>
<feature type="transmembrane region" description="Helical" evidence="1">
    <location>
        <begin position="150"/>
        <end position="169"/>
    </location>
</feature>
<dbReference type="KEGG" id="micc:AUP74_02307"/>
<dbReference type="AlphaFoldDB" id="A0A1C9W9B2"/>
<feature type="transmembrane region" description="Helical" evidence="1">
    <location>
        <begin position="120"/>
        <end position="144"/>
    </location>
</feature>
<evidence type="ECO:0000313" key="2">
    <source>
        <dbReference type="EMBL" id="AOS97715.1"/>
    </source>
</evidence>
<dbReference type="Proteomes" id="UP000095672">
    <property type="component" value="Chromosome"/>
</dbReference>
<evidence type="ECO:0008006" key="4">
    <source>
        <dbReference type="Google" id="ProtNLM"/>
    </source>
</evidence>
<organism evidence="2 3">
    <name type="scientific">Microbulbifer aggregans</name>
    <dbReference type="NCBI Taxonomy" id="1769779"/>
    <lineage>
        <taxon>Bacteria</taxon>
        <taxon>Pseudomonadati</taxon>
        <taxon>Pseudomonadota</taxon>
        <taxon>Gammaproteobacteria</taxon>
        <taxon>Cellvibrionales</taxon>
        <taxon>Microbulbiferaceae</taxon>
        <taxon>Microbulbifer</taxon>
    </lineage>
</organism>
<feature type="transmembrane region" description="Helical" evidence="1">
    <location>
        <begin position="56"/>
        <end position="74"/>
    </location>
</feature>
<accession>A0A1C9W9B2</accession>
<protein>
    <recommendedName>
        <fullName evidence="4">MFS transporter permease</fullName>
    </recommendedName>
</protein>
<keyword evidence="1" id="KW-0812">Transmembrane</keyword>
<name>A0A1C9W9B2_9GAMM</name>
<dbReference type="OrthoDB" id="581693at2"/>
<feature type="transmembrane region" description="Helical" evidence="1">
    <location>
        <begin position="199"/>
        <end position="219"/>
    </location>
</feature>
<gene>
    <name evidence="2" type="ORF">AUP74_02307</name>
</gene>
<feature type="transmembrane region" description="Helical" evidence="1">
    <location>
        <begin position="86"/>
        <end position="108"/>
    </location>
</feature>
<feature type="transmembrane region" description="Helical" evidence="1">
    <location>
        <begin position="30"/>
        <end position="49"/>
    </location>
</feature>
<proteinExistence type="predicted"/>
<evidence type="ECO:0000256" key="1">
    <source>
        <dbReference type="SAM" id="Phobius"/>
    </source>
</evidence>
<evidence type="ECO:0000313" key="3">
    <source>
        <dbReference type="Proteomes" id="UP000095672"/>
    </source>
</evidence>
<dbReference type="STRING" id="1769779.AUP74_02307"/>
<keyword evidence="3" id="KW-1185">Reference proteome</keyword>
<keyword evidence="1" id="KW-0472">Membrane</keyword>
<keyword evidence="1" id="KW-1133">Transmembrane helix</keyword>